<protein>
    <submittedName>
        <fullName evidence="3">DNA primase (Bacterial type)</fullName>
    </submittedName>
</protein>
<accession>A0A1P8WPB1</accession>
<feature type="domain" description="Toprim" evidence="2">
    <location>
        <begin position="206"/>
        <end position="292"/>
    </location>
</feature>
<dbReference type="Pfam" id="PF13154">
    <property type="entry name" value="DUF3991"/>
    <property type="match status" value="1"/>
</dbReference>
<gene>
    <name evidence="3" type="ORF">Fuma_05538</name>
</gene>
<keyword evidence="4" id="KW-1185">Reference proteome</keyword>
<dbReference type="OrthoDB" id="5757175at2"/>
<evidence type="ECO:0000259" key="2">
    <source>
        <dbReference type="PROSITE" id="PS50880"/>
    </source>
</evidence>
<dbReference type="KEGG" id="fmr:Fuma_05538"/>
<dbReference type="STRING" id="1891926.Fuma_05538"/>
<dbReference type="PROSITE" id="PS50880">
    <property type="entry name" value="TOPRIM"/>
    <property type="match status" value="1"/>
</dbReference>
<feature type="region of interest" description="Disordered" evidence="1">
    <location>
        <begin position="291"/>
        <end position="317"/>
    </location>
</feature>
<organism evidence="3 4">
    <name type="scientific">Fuerstiella marisgermanici</name>
    <dbReference type="NCBI Taxonomy" id="1891926"/>
    <lineage>
        <taxon>Bacteria</taxon>
        <taxon>Pseudomonadati</taxon>
        <taxon>Planctomycetota</taxon>
        <taxon>Planctomycetia</taxon>
        <taxon>Planctomycetales</taxon>
        <taxon>Planctomycetaceae</taxon>
        <taxon>Fuerstiella</taxon>
    </lineage>
</organism>
<dbReference type="InterPro" id="IPR025054">
    <property type="entry name" value="DUF3991"/>
</dbReference>
<dbReference type="Proteomes" id="UP000187735">
    <property type="component" value="Chromosome"/>
</dbReference>
<name>A0A1P8WPB1_9PLAN</name>
<evidence type="ECO:0000313" key="3">
    <source>
        <dbReference type="EMBL" id="APZ95875.1"/>
    </source>
</evidence>
<dbReference type="Pfam" id="PF13155">
    <property type="entry name" value="Toprim_2"/>
    <property type="match status" value="1"/>
</dbReference>
<reference evidence="3 4" key="1">
    <citation type="journal article" date="2016" name="Front. Microbiol.">
        <title>Fuerstia marisgermanicae gen. nov., sp. nov., an Unusual Member of the Phylum Planctomycetes from the German Wadden Sea.</title>
        <authorList>
            <person name="Kohn T."/>
            <person name="Heuer A."/>
            <person name="Jogler M."/>
            <person name="Vollmers J."/>
            <person name="Boedeker C."/>
            <person name="Bunk B."/>
            <person name="Rast P."/>
            <person name="Borchert D."/>
            <person name="Glockner I."/>
            <person name="Freese H.M."/>
            <person name="Klenk H.P."/>
            <person name="Overmann J."/>
            <person name="Kaster A.K."/>
            <person name="Rohde M."/>
            <person name="Wiegand S."/>
            <person name="Jogler C."/>
        </authorList>
    </citation>
    <scope>NUCLEOTIDE SEQUENCE [LARGE SCALE GENOMIC DNA]</scope>
    <source>
        <strain evidence="3 4">NH11</strain>
    </source>
</reference>
<evidence type="ECO:0000256" key="1">
    <source>
        <dbReference type="SAM" id="MobiDB-lite"/>
    </source>
</evidence>
<dbReference type="AlphaFoldDB" id="A0A1P8WPB1"/>
<dbReference type="EMBL" id="CP017641">
    <property type="protein sequence ID" value="APZ95875.1"/>
    <property type="molecule type" value="Genomic_DNA"/>
</dbReference>
<dbReference type="Gene3D" id="3.40.1360.10">
    <property type="match status" value="1"/>
</dbReference>
<sequence length="317" mass="35212">MVSRSDELEEMKRIDLCQYAASRGFVLDRRQSSKCSAVLRHSNGDKLVVSRQPNGQYVYFNAKGNDNGTVIDLIQTRDRVSLGEVRKLLRPWLNHSASPPPELPTLPISLQPSQHDAARVLAAWIEARPIGATAHYLESERQIPRHVLQHEKFRDRIRMDERRNSVFPHFNKSGLCGFELKNRGFTGFSPGGVKGLACSRPEEGDHQMVICETAIDMLSYAALKGVDGKRFFSTAGQISPVQAECLRSAAEKMPTDATIVLALDNDEGGHKLADQLREATATTGRTVIEDFPLHSGDDWNDVLRQTSPTAKPEPTPS</sequence>
<proteinExistence type="predicted"/>
<evidence type="ECO:0000313" key="4">
    <source>
        <dbReference type="Proteomes" id="UP000187735"/>
    </source>
</evidence>
<dbReference type="InterPro" id="IPR006171">
    <property type="entry name" value="TOPRIM_dom"/>
</dbReference>